<keyword evidence="1" id="KW-0472">Membrane</keyword>
<feature type="transmembrane region" description="Helical" evidence="1">
    <location>
        <begin position="12"/>
        <end position="31"/>
    </location>
</feature>
<evidence type="ECO:0000256" key="1">
    <source>
        <dbReference type="SAM" id="Phobius"/>
    </source>
</evidence>
<reference evidence="2" key="2">
    <citation type="journal article" date="2015" name="Fish Shellfish Immunol.">
        <title>Early steps in the European eel (Anguilla anguilla)-Vibrio vulnificus interaction in the gills: Role of the RtxA13 toxin.</title>
        <authorList>
            <person name="Callol A."/>
            <person name="Pajuelo D."/>
            <person name="Ebbesson L."/>
            <person name="Teles M."/>
            <person name="MacKenzie S."/>
            <person name="Amaro C."/>
        </authorList>
    </citation>
    <scope>NUCLEOTIDE SEQUENCE</scope>
</reference>
<dbReference type="EMBL" id="GBXM01044248">
    <property type="protein sequence ID" value="JAH64329.1"/>
    <property type="molecule type" value="Transcribed_RNA"/>
</dbReference>
<protein>
    <submittedName>
        <fullName evidence="2">Uncharacterized protein</fullName>
    </submittedName>
</protein>
<sequence>MGCIQHQQKVPFTILVILLAKQVKFLIVHLIQLNCYLF</sequence>
<name>A0A0E9UER1_ANGAN</name>
<dbReference type="AlphaFoldDB" id="A0A0E9UER1"/>
<keyword evidence="1" id="KW-1133">Transmembrane helix</keyword>
<keyword evidence="1" id="KW-0812">Transmembrane</keyword>
<evidence type="ECO:0000313" key="2">
    <source>
        <dbReference type="EMBL" id="JAH64329.1"/>
    </source>
</evidence>
<proteinExistence type="predicted"/>
<accession>A0A0E9UER1</accession>
<reference evidence="2" key="1">
    <citation type="submission" date="2014-11" db="EMBL/GenBank/DDBJ databases">
        <authorList>
            <person name="Amaro Gonzalez C."/>
        </authorList>
    </citation>
    <scope>NUCLEOTIDE SEQUENCE</scope>
</reference>
<organism evidence="2">
    <name type="scientific">Anguilla anguilla</name>
    <name type="common">European freshwater eel</name>
    <name type="synonym">Muraena anguilla</name>
    <dbReference type="NCBI Taxonomy" id="7936"/>
    <lineage>
        <taxon>Eukaryota</taxon>
        <taxon>Metazoa</taxon>
        <taxon>Chordata</taxon>
        <taxon>Craniata</taxon>
        <taxon>Vertebrata</taxon>
        <taxon>Euteleostomi</taxon>
        <taxon>Actinopterygii</taxon>
        <taxon>Neopterygii</taxon>
        <taxon>Teleostei</taxon>
        <taxon>Anguilliformes</taxon>
        <taxon>Anguillidae</taxon>
        <taxon>Anguilla</taxon>
    </lineage>
</organism>